<gene>
    <name evidence="1" type="ORF">BDV28DRAFT_146968</name>
</gene>
<dbReference type="Proteomes" id="UP000327118">
    <property type="component" value="Unassembled WGS sequence"/>
</dbReference>
<keyword evidence="2" id="KW-1185">Reference proteome</keyword>
<name>A0A5N6ZAB0_9EURO</name>
<sequence>MSYQIEWDTVIHIFNQDDIFRSTCVFAYHYARRITNGSISIQDMDLEAFKADLVAYCDFDEDLHVLRYTIRHGEFTSYRIVRDEADFHRAFRALDAQELVFEMVSIEDMNIDYFMEILSHQGHMFDHATFEE</sequence>
<accession>A0A5N6ZAB0</accession>
<dbReference type="EMBL" id="ML739069">
    <property type="protein sequence ID" value="KAE8354601.1"/>
    <property type="molecule type" value="Genomic_DNA"/>
</dbReference>
<protein>
    <submittedName>
        <fullName evidence="1">Uncharacterized protein</fullName>
    </submittedName>
</protein>
<reference evidence="2" key="1">
    <citation type="submission" date="2019-04" db="EMBL/GenBank/DDBJ databases">
        <title>Friends and foes A comparative genomics studyof 23 Aspergillus species from section Flavi.</title>
        <authorList>
            <consortium name="DOE Joint Genome Institute"/>
            <person name="Kjaerbolling I."/>
            <person name="Vesth T."/>
            <person name="Frisvad J.C."/>
            <person name="Nybo J.L."/>
            <person name="Theobald S."/>
            <person name="Kildgaard S."/>
            <person name="Isbrandt T."/>
            <person name="Kuo A."/>
            <person name="Sato A."/>
            <person name="Lyhne E.K."/>
            <person name="Kogle M.E."/>
            <person name="Wiebenga A."/>
            <person name="Kun R.S."/>
            <person name="Lubbers R.J."/>
            <person name="Makela M.R."/>
            <person name="Barry K."/>
            <person name="Chovatia M."/>
            <person name="Clum A."/>
            <person name="Daum C."/>
            <person name="Haridas S."/>
            <person name="He G."/>
            <person name="LaButti K."/>
            <person name="Lipzen A."/>
            <person name="Mondo S."/>
            <person name="Riley R."/>
            <person name="Salamov A."/>
            <person name="Simmons B.A."/>
            <person name="Magnuson J.K."/>
            <person name="Henrissat B."/>
            <person name="Mortensen U.H."/>
            <person name="Larsen T.O."/>
            <person name="Devries R.P."/>
            <person name="Grigoriev I.V."/>
            <person name="Machida M."/>
            <person name="Baker S.E."/>
            <person name="Andersen M.R."/>
        </authorList>
    </citation>
    <scope>NUCLEOTIDE SEQUENCE [LARGE SCALE GENOMIC DNA]</scope>
    <source>
        <strain evidence="2">CBS 553.77</strain>
    </source>
</reference>
<proteinExistence type="predicted"/>
<organism evidence="1 2">
    <name type="scientific">Aspergillus coremiiformis</name>
    <dbReference type="NCBI Taxonomy" id="138285"/>
    <lineage>
        <taxon>Eukaryota</taxon>
        <taxon>Fungi</taxon>
        <taxon>Dikarya</taxon>
        <taxon>Ascomycota</taxon>
        <taxon>Pezizomycotina</taxon>
        <taxon>Eurotiomycetes</taxon>
        <taxon>Eurotiomycetidae</taxon>
        <taxon>Eurotiales</taxon>
        <taxon>Aspergillaceae</taxon>
        <taxon>Aspergillus</taxon>
        <taxon>Aspergillus subgen. Circumdati</taxon>
    </lineage>
</organism>
<evidence type="ECO:0000313" key="2">
    <source>
        <dbReference type="Proteomes" id="UP000327118"/>
    </source>
</evidence>
<dbReference type="AlphaFoldDB" id="A0A5N6ZAB0"/>
<evidence type="ECO:0000313" key="1">
    <source>
        <dbReference type="EMBL" id="KAE8354601.1"/>
    </source>
</evidence>